<dbReference type="GO" id="GO:0008270">
    <property type="term" value="F:zinc ion binding"/>
    <property type="evidence" value="ECO:0007669"/>
    <property type="project" value="UniProtKB-KW"/>
</dbReference>
<proteinExistence type="predicted"/>
<evidence type="ECO:0000256" key="4">
    <source>
        <dbReference type="PROSITE-ProRule" id="PRU00207"/>
    </source>
</evidence>
<dbReference type="SUPFAM" id="SSF57850">
    <property type="entry name" value="RING/U-box"/>
    <property type="match status" value="1"/>
</dbReference>
<dbReference type="Pfam" id="PF02176">
    <property type="entry name" value="zf-TRAF"/>
    <property type="match status" value="1"/>
</dbReference>
<dbReference type="SUPFAM" id="SSF49599">
    <property type="entry name" value="TRAF domain-like"/>
    <property type="match status" value="1"/>
</dbReference>
<dbReference type="Gene3D" id="3.30.40.10">
    <property type="entry name" value="Zinc/RING finger domain, C3HC4 (zinc finger)"/>
    <property type="match status" value="3"/>
</dbReference>
<dbReference type="PROSITE" id="PS50145">
    <property type="entry name" value="ZF_TRAF"/>
    <property type="match status" value="2"/>
</dbReference>
<evidence type="ECO:0000256" key="2">
    <source>
        <dbReference type="ARBA" id="ARBA00022771"/>
    </source>
</evidence>
<reference evidence="6" key="1">
    <citation type="submission" date="2023-03" db="EMBL/GenBank/DDBJ databases">
        <authorList>
            <person name="Steffen K."/>
            <person name="Cardenas P."/>
        </authorList>
    </citation>
    <scope>NUCLEOTIDE SEQUENCE</scope>
</reference>
<feature type="domain" description="TRAF-type" evidence="5">
    <location>
        <begin position="101"/>
        <end position="144"/>
    </location>
</feature>
<name>A0AA35R0S8_GEOBA</name>
<organism evidence="6 7">
    <name type="scientific">Geodia barretti</name>
    <name type="common">Barrett's horny sponge</name>
    <dbReference type="NCBI Taxonomy" id="519541"/>
    <lineage>
        <taxon>Eukaryota</taxon>
        <taxon>Metazoa</taxon>
        <taxon>Porifera</taxon>
        <taxon>Demospongiae</taxon>
        <taxon>Heteroscleromorpha</taxon>
        <taxon>Tetractinellida</taxon>
        <taxon>Astrophorina</taxon>
        <taxon>Geodiidae</taxon>
        <taxon>Geodia</taxon>
    </lineage>
</organism>
<protein>
    <submittedName>
        <fullName evidence="6">TNF receptor-associated factor 6</fullName>
    </submittedName>
</protein>
<feature type="zinc finger region" description="TRAF-type" evidence="4">
    <location>
        <begin position="101"/>
        <end position="144"/>
    </location>
</feature>
<keyword evidence="3 4" id="KW-0862">Zinc</keyword>
<feature type="zinc finger region" description="TRAF-type" evidence="4">
    <location>
        <begin position="155"/>
        <end position="188"/>
    </location>
</feature>
<sequence>MPGYDVTTVEPVKESFSCPHCRRLLRQPIQNQEGYRLCQECCDLIRRLPGGKCEDCGITILPDSEVYPDKAARREIDSLVVYCTNRASGCDWTGPLASLDTHTTTCPHKGVTCPNEGCGQVTAAAKMELHLVECQFRLVECDYCHSMLPFCQLPVHHEGECEVYPQPCEQCSQLVTRRDLDRHLEESCSLLRCKVCHTLVSIHYC</sequence>
<evidence type="ECO:0000259" key="5">
    <source>
        <dbReference type="PROSITE" id="PS50145"/>
    </source>
</evidence>
<dbReference type="GO" id="GO:0043122">
    <property type="term" value="P:regulation of canonical NF-kappaB signal transduction"/>
    <property type="evidence" value="ECO:0007669"/>
    <property type="project" value="TreeGrafter"/>
</dbReference>
<evidence type="ECO:0000256" key="1">
    <source>
        <dbReference type="ARBA" id="ARBA00022723"/>
    </source>
</evidence>
<evidence type="ECO:0000313" key="6">
    <source>
        <dbReference type="EMBL" id="CAI7999317.1"/>
    </source>
</evidence>
<evidence type="ECO:0000313" key="7">
    <source>
        <dbReference type="Proteomes" id="UP001174909"/>
    </source>
</evidence>
<keyword evidence="6" id="KW-0675">Receptor</keyword>
<keyword evidence="1 4" id="KW-0479">Metal-binding</keyword>
<dbReference type="InterPro" id="IPR013083">
    <property type="entry name" value="Znf_RING/FYVE/PHD"/>
</dbReference>
<evidence type="ECO:0000256" key="3">
    <source>
        <dbReference type="ARBA" id="ARBA00022833"/>
    </source>
</evidence>
<dbReference type="PANTHER" id="PTHR10131">
    <property type="entry name" value="TNF RECEPTOR ASSOCIATED FACTOR"/>
    <property type="match status" value="1"/>
</dbReference>
<accession>A0AA35R0S8</accession>
<feature type="domain" description="TRAF-type" evidence="5">
    <location>
        <begin position="155"/>
        <end position="188"/>
    </location>
</feature>
<keyword evidence="7" id="KW-1185">Reference proteome</keyword>
<dbReference type="EMBL" id="CASHTH010000374">
    <property type="protein sequence ID" value="CAI7999317.1"/>
    <property type="molecule type" value="Genomic_DNA"/>
</dbReference>
<dbReference type="PANTHER" id="PTHR10131:SF94">
    <property type="entry name" value="TNF RECEPTOR-ASSOCIATED FACTOR 4"/>
    <property type="match status" value="1"/>
</dbReference>
<dbReference type="InterPro" id="IPR001293">
    <property type="entry name" value="Znf_TRAF"/>
</dbReference>
<dbReference type="AlphaFoldDB" id="A0AA35R0S8"/>
<comment type="caution">
    <text evidence="6">The sequence shown here is derived from an EMBL/GenBank/DDBJ whole genome shotgun (WGS) entry which is preliminary data.</text>
</comment>
<dbReference type="Proteomes" id="UP001174909">
    <property type="component" value="Unassembled WGS sequence"/>
</dbReference>
<keyword evidence="2 4" id="KW-0863">Zinc-finger</keyword>
<gene>
    <name evidence="6" type="ORF">GBAR_LOCUS2680</name>
</gene>